<dbReference type="SUPFAM" id="SSF51395">
    <property type="entry name" value="FMN-linked oxidoreductases"/>
    <property type="match status" value="1"/>
</dbReference>
<dbReference type="Proteomes" id="UP001296104">
    <property type="component" value="Unassembled WGS sequence"/>
</dbReference>
<dbReference type="InterPro" id="IPR013785">
    <property type="entry name" value="Aldolase_TIM"/>
</dbReference>
<evidence type="ECO:0000313" key="3">
    <source>
        <dbReference type="Proteomes" id="UP001296104"/>
    </source>
</evidence>
<reference evidence="2" key="1">
    <citation type="submission" date="2023-11" db="EMBL/GenBank/DDBJ databases">
        <authorList>
            <person name="Alioto T."/>
            <person name="Alioto T."/>
            <person name="Gomez Garrido J."/>
        </authorList>
    </citation>
    <scope>NUCLEOTIDE SEQUENCE</scope>
</reference>
<evidence type="ECO:0000313" key="2">
    <source>
        <dbReference type="EMBL" id="CAK4033534.1"/>
    </source>
</evidence>
<comment type="caution">
    <text evidence="2">The sequence shown here is derived from an EMBL/GenBank/DDBJ whole genome shotgun (WGS) entry which is preliminary data.</text>
</comment>
<keyword evidence="3" id="KW-1185">Reference proteome</keyword>
<dbReference type="Gene3D" id="3.20.20.70">
    <property type="entry name" value="Aldolase class I"/>
    <property type="match status" value="1"/>
</dbReference>
<dbReference type="InterPro" id="IPR045247">
    <property type="entry name" value="Oye-like"/>
</dbReference>
<protein>
    <submittedName>
        <fullName evidence="2">NADPH2 dehydrogenase</fullName>
    </submittedName>
</protein>
<evidence type="ECO:0000259" key="1">
    <source>
        <dbReference type="Pfam" id="PF00724"/>
    </source>
</evidence>
<dbReference type="FunFam" id="3.20.20.70:FF:000138">
    <property type="entry name" value="NADPH dehydrogenase 1"/>
    <property type="match status" value="1"/>
</dbReference>
<dbReference type="GO" id="GO:0003959">
    <property type="term" value="F:NADPH dehydrogenase activity"/>
    <property type="evidence" value="ECO:0007669"/>
    <property type="project" value="TreeGrafter"/>
</dbReference>
<dbReference type="InterPro" id="IPR001155">
    <property type="entry name" value="OxRdtase_FMN_N"/>
</dbReference>
<feature type="domain" description="NADH:flavin oxidoreductase/NADH oxidase N-terminal" evidence="1">
    <location>
        <begin position="9"/>
        <end position="342"/>
    </location>
</feature>
<dbReference type="GO" id="GO:0010181">
    <property type="term" value="F:FMN binding"/>
    <property type="evidence" value="ECO:0007669"/>
    <property type="project" value="InterPro"/>
</dbReference>
<dbReference type="AlphaFoldDB" id="A0AAI9EES8"/>
<dbReference type="Pfam" id="PF00724">
    <property type="entry name" value="Oxidored_FMN"/>
    <property type="match status" value="1"/>
</dbReference>
<name>A0AAI9EES8_9PEZI</name>
<organism evidence="2 3">
    <name type="scientific">Lecanosticta acicola</name>
    <dbReference type="NCBI Taxonomy" id="111012"/>
    <lineage>
        <taxon>Eukaryota</taxon>
        <taxon>Fungi</taxon>
        <taxon>Dikarya</taxon>
        <taxon>Ascomycota</taxon>
        <taxon>Pezizomycotina</taxon>
        <taxon>Dothideomycetes</taxon>
        <taxon>Dothideomycetidae</taxon>
        <taxon>Mycosphaerellales</taxon>
        <taxon>Mycosphaerellaceae</taxon>
        <taxon>Lecanosticta</taxon>
    </lineage>
</organism>
<dbReference type="PANTHER" id="PTHR22893">
    <property type="entry name" value="NADH OXIDOREDUCTASE-RELATED"/>
    <property type="match status" value="1"/>
</dbReference>
<dbReference type="CDD" id="cd02933">
    <property type="entry name" value="OYE_like_FMN"/>
    <property type="match status" value="1"/>
</dbReference>
<dbReference type="PANTHER" id="PTHR22893:SF91">
    <property type="entry name" value="NADPH DEHYDROGENASE 2-RELATED"/>
    <property type="match status" value="1"/>
</dbReference>
<accession>A0AAI9EES8</accession>
<proteinExistence type="predicted"/>
<gene>
    <name evidence="2" type="ORF">LECACI_7A008692</name>
</gene>
<sequence length="374" mass="41667">MGSAPPKSKLFEPLQIGSMKLSNRIVMAPLTRFRAEDNHVVMDMAQEYYEQRAKAYPGTLIVSEAVLVSPRASGYPNVPGIWNQEQIDGWRKIVERVHKAGSYIYLQLWALGRVANPGIKTAEGTGDVVSSSPTPYAPDAPVPRELSEAEIWQYIADYATAARNAIQAGFDGVEIHAANGYLIDQFTQDTCNKRTDQWGGSIANRARFGVEVTKAVMAAVGAHKTGIRLSPYSEFQGMKMADPMPQFTHLAAELRRLRPAYLHLVESRISGNADIEATEKIDALVQVWGATSPVLIAGGFTPDSARRAVDEEYKDRDLAVVFGRYFIPNPDLVYRIANGIELRKYERDLFYNAKSPQGYIDYDFCEQWKKEHGA</sequence>
<dbReference type="EMBL" id="CAVMBE010000088">
    <property type="protein sequence ID" value="CAK4033534.1"/>
    <property type="molecule type" value="Genomic_DNA"/>
</dbReference>